<evidence type="ECO:0000313" key="3">
    <source>
        <dbReference type="Proteomes" id="UP001175353"/>
    </source>
</evidence>
<protein>
    <submittedName>
        <fullName evidence="2">Uncharacterized protein</fullName>
    </submittedName>
</protein>
<keyword evidence="3" id="KW-1185">Reference proteome</keyword>
<name>A0AAN6R107_9PEZI</name>
<organism evidence="2 3">
    <name type="scientific">Friedmanniomyces endolithicus</name>
    <dbReference type="NCBI Taxonomy" id="329885"/>
    <lineage>
        <taxon>Eukaryota</taxon>
        <taxon>Fungi</taxon>
        <taxon>Dikarya</taxon>
        <taxon>Ascomycota</taxon>
        <taxon>Pezizomycotina</taxon>
        <taxon>Dothideomycetes</taxon>
        <taxon>Dothideomycetidae</taxon>
        <taxon>Mycosphaerellales</taxon>
        <taxon>Teratosphaeriaceae</taxon>
        <taxon>Friedmanniomyces</taxon>
    </lineage>
</organism>
<evidence type="ECO:0000313" key="2">
    <source>
        <dbReference type="EMBL" id="KAK1011878.1"/>
    </source>
</evidence>
<gene>
    <name evidence="2" type="ORF">LTR91_001980</name>
</gene>
<evidence type="ECO:0000256" key="1">
    <source>
        <dbReference type="SAM" id="MobiDB-lite"/>
    </source>
</evidence>
<dbReference type="AlphaFoldDB" id="A0AAN6R107"/>
<feature type="region of interest" description="Disordered" evidence="1">
    <location>
        <begin position="63"/>
        <end position="117"/>
    </location>
</feature>
<proteinExistence type="predicted"/>
<reference evidence="2" key="1">
    <citation type="submission" date="2023-06" db="EMBL/GenBank/DDBJ databases">
        <title>Black Yeasts Isolated from many extreme environments.</title>
        <authorList>
            <person name="Coleine C."/>
            <person name="Stajich J.E."/>
            <person name="Selbmann L."/>
        </authorList>
    </citation>
    <scope>NUCLEOTIDE SEQUENCE</scope>
    <source>
        <strain evidence="2">CCFEE 5200</strain>
    </source>
</reference>
<sequence length="406" mass="43791">MDAPRMSYQDDVNARYIQDQDGLDFEMLMDVMIDTVAPPIRTHLLTLEEMADLAPDGIPWLGHGLHVAPPTESRGTTSSDTDNEPSMSEDEDEGRFGPDHTTTASSGGLSLPTAAPSNPMATAALQQVAVAPPTTVSTNSTFTAASQQIAAAPISATHPAVPAPTSAYQLIVRAPPNPNRFASQYLRPHLSTHPPPPAQGLVTVLINVTNVINNGAQLVGKVPHEAQPPLGRVMTMPEIMLFAPNWLRCPEVVLRAIRNGHETADLIDMFFAPNGPPNAVEKRMAASRIRKQLSDGARLLVRPGPGMTFGGQMTCDTQKVRQDLGPQLDLTADAWELRAAHIAGTRLTADFVHVKLSAFYGTLHINAFPTGSAEGILTKCLRFARNNPNLDLDSSHFDWIIQTQGF</sequence>
<comment type="caution">
    <text evidence="2">The sequence shown here is derived from an EMBL/GenBank/DDBJ whole genome shotgun (WGS) entry which is preliminary data.</text>
</comment>
<accession>A0AAN6R107</accession>
<dbReference type="Proteomes" id="UP001175353">
    <property type="component" value="Unassembled WGS sequence"/>
</dbReference>
<dbReference type="EMBL" id="JAUJLE010000008">
    <property type="protein sequence ID" value="KAK1011878.1"/>
    <property type="molecule type" value="Genomic_DNA"/>
</dbReference>
<feature type="compositionally biased region" description="Acidic residues" evidence="1">
    <location>
        <begin position="81"/>
        <end position="93"/>
    </location>
</feature>